<evidence type="ECO:0000313" key="2">
    <source>
        <dbReference type="Proteomes" id="UP000006468"/>
    </source>
</evidence>
<organism evidence="1 2">
    <name type="scientific">Novacetimonas hansenii ATCC 23769</name>
    <dbReference type="NCBI Taxonomy" id="714995"/>
    <lineage>
        <taxon>Bacteria</taxon>
        <taxon>Pseudomonadati</taxon>
        <taxon>Pseudomonadota</taxon>
        <taxon>Alphaproteobacteria</taxon>
        <taxon>Acetobacterales</taxon>
        <taxon>Acetobacteraceae</taxon>
        <taxon>Novacetimonas</taxon>
    </lineage>
</organism>
<gene>
    <name evidence="1" type="ORF">GXY_08884</name>
</gene>
<accession>D5QF61</accession>
<name>D5QF61_NOVHA</name>
<sequence length="59" mass="6809">MRYHIHDGINDADACLFPLGKRLTLSLECHACSIPLFISEVRAVVHWHEHRSNIPHTYS</sequence>
<proteinExistence type="predicted"/>
<comment type="caution">
    <text evidence="1">The sequence shown here is derived from an EMBL/GenBank/DDBJ whole genome shotgun (WGS) entry which is preliminary data.</text>
</comment>
<dbReference type="Proteomes" id="UP000006468">
    <property type="component" value="Chromosome"/>
</dbReference>
<reference evidence="1 2" key="1">
    <citation type="journal article" date="2010" name="J. Bacteriol.">
        <title>Genome sequence of a cellulose-producing bacterium, Gluconacetobacter hansenii ATCC 23769.</title>
        <authorList>
            <person name="Iyer P.R."/>
            <person name="Geib S.M."/>
            <person name="Catchmark J."/>
            <person name="Kao T.H."/>
            <person name="Tien M."/>
        </authorList>
    </citation>
    <scope>NUCLEOTIDE SEQUENCE [LARGE SCALE GENOMIC DNA]</scope>
    <source>
        <strain evidence="1 2">ATCC 23769</strain>
    </source>
</reference>
<dbReference type="EMBL" id="ADTV01000033">
    <property type="protein sequence ID" value="EFG84337.1"/>
    <property type="molecule type" value="Genomic_DNA"/>
</dbReference>
<protein>
    <submittedName>
        <fullName evidence="1">Uncharacterized protein</fullName>
    </submittedName>
</protein>
<dbReference type="AlphaFoldDB" id="D5QF61"/>
<dbReference type="HOGENOM" id="CLU_2954512_0_0_5"/>
<evidence type="ECO:0000313" key="1">
    <source>
        <dbReference type="EMBL" id="EFG84337.1"/>
    </source>
</evidence>